<reference evidence="1" key="2">
    <citation type="journal article" date="2015" name="Data Brief">
        <title>Shoot transcriptome of the giant reed, Arundo donax.</title>
        <authorList>
            <person name="Barrero R.A."/>
            <person name="Guerrero F.D."/>
            <person name="Moolhuijzen P."/>
            <person name="Goolsby J.A."/>
            <person name="Tidwell J."/>
            <person name="Bellgard S.E."/>
            <person name="Bellgard M.I."/>
        </authorList>
    </citation>
    <scope>NUCLEOTIDE SEQUENCE</scope>
    <source>
        <tissue evidence="1">Shoot tissue taken approximately 20 cm above the soil surface</tissue>
    </source>
</reference>
<accession>A0A0A9HB50</accession>
<name>A0A0A9HB50_ARUDO</name>
<reference evidence="1" key="1">
    <citation type="submission" date="2014-09" db="EMBL/GenBank/DDBJ databases">
        <authorList>
            <person name="Magalhaes I.L.F."/>
            <person name="Oliveira U."/>
            <person name="Santos F.R."/>
            <person name="Vidigal T.H.D.A."/>
            <person name="Brescovit A.D."/>
            <person name="Santos A.J."/>
        </authorList>
    </citation>
    <scope>NUCLEOTIDE SEQUENCE</scope>
    <source>
        <tissue evidence="1">Shoot tissue taken approximately 20 cm above the soil surface</tissue>
    </source>
</reference>
<dbReference type="AlphaFoldDB" id="A0A0A9HB50"/>
<proteinExistence type="predicted"/>
<protein>
    <submittedName>
        <fullName evidence="1">Uncharacterized protein</fullName>
    </submittedName>
</protein>
<dbReference type="EMBL" id="GBRH01164857">
    <property type="protein sequence ID" value="JAE33039.1"/>
    <property type="molecule type" value="Transcribed_RNA"/>
</dbReference>
<sequence length="78" mass="8833">MGPHLYIHCINDLEGQGIAYHPSTKHSIQSHTTVAFSMSSYRNTTRSRSMLVHPSWRNSSKECCLCPRVDLICITITL</sequence>
<organism evidence="1">
    <name type="scientific">Arundo donax</name>
    <name type="common">Giant reed</name>
    <name type="synonym">Donax arundinaceus</name>
    <dbReference type="NCBI Taxonomy" id="35708"/>
    <lineage>
        <taxon>Eukaryota</taxon>
        <taxon>Viridiplantae</taxon>
        <taxon>Streptophyta</taxon>
        <taxon>Embryophyta</taxon>
        <taxon>Tracheophyta</taxon>
        <taxon>Spermatophyta</taxon>
        <taxon>Magnoliopsida</taxon>
        <taxon>Liliopsida</taxon>
        <taxon>Poales</taxon>
        <taxon>Poaceae</taxon>
        <taxon>PACMAD clade</taxon>
        <taxon>Arundinoideae</taxon>
        <taxon>Arundineae</taxon>
        <taxon>Arundo</taxon>
    </lineage>
</organism>
<evidence type="ECO:0000313" key="1">
    <source>
        <dbReference type="EMBL" id="JAE33039.1"/>
    </source>
</evidence>